<accession>A0A813KYJ3</accession>
<dbReference type="InterPro" id="IPR029063">
    <property type="entry name" value="SAM-dependent_MTases_sf"/>
</dbReference>
<name>A0A813KYJ3_POLGL</name>
<dbReference type="Proteomes" id="UP000626109">
    <property type="component" value="Unassembled WGS sequence"/>
</dbReference>
<dbReference type="Gene3D" id="3.40.50.150">
    <property type="entry name" value="Vaccinia Virus protein VP39"/>
    <property type="match status" value="1"/>
</dbReference>
<protein>
    <submittedName>
        <fullName evidence="1">Uncharacterized protein</fullName>
    </submittedName>
</protein>
<evidence type="ECO:0000313" key="1">
    <source>
        <dbReference type="EMBL" id="CAE8713502.1"/>
    </source>
</evidence>
<sequence length="568" mass="63081">MAAAVSVKPGQCCYYCCCCRRCVRLSWWLLSGCIPGTWAAGSLVCGFLGGCACSPETWAAYFPVDNLAQESFWLGKGSVPVRCMHPMVRSTLGVLLVAAHVSVGFSEVRGDPACWSVGFECCGKAFGPFGSPTCWDYFPREVAGYYSYQRCCGNDPVWSHQFREIQVEPLPRRDARELVPRFDVKHIAQMVEYFLISLMRSDLRGQSETLQFIRQQFLPTCKRLHLLSDFLYLARVDGTGFGVDVQSNSNNDNNINNNVQSFLFHSSWIQELQAADISGACFIAFYESDDELMEALTAIQDGGGSFIGPNLVATSAFQGLSDNARFLWVNSHAVAATHDTLAYEWGKSGSQLTGGKTFGKMSGGKQRIGNFESLCQLIDATRDVPGDFVELGVYKGFAARLAMEYMSRLAGEGGVGGNNNTNNIINTNIDNNNNNYKSWRHSHFIDTWEGFSHEASSSWYFFIDGKRVMTFAETAAASVRQVRKVLWPFRGRYTIHIHDVLSGVLPPQIRQISAANIDVDSYEAVLAALRAVAPLLALGGIMRVDAFVNIFCFFQKKIIKNRIFCNFL</sequence>
<dbReference type="AlphaFoldDB" id="A0A813KYJ3"/>
<proteinExistence type="predicted"/>
<dbReference type="EMBL" id="CAJNNW010032500">
    <property type="protein sequence ID" value="CAE8713502.1"/>
    <property type="molecule type" value="Genomic_DNA"/>
</dbReference>
<gene>
    <name evidence="1" type="ORF">PGLA2088_LOCUS37567</name>
</gene>
<comment type="caution">
    <text evidence="1">The sequence shown here is derived from an EMBL/GenBank/DDBJ whole genome shotgun (WGS) entry which is preliminary data.</text>
</comment>
<reference evidence="1" key="1">
    <citation type="submission" date="2021-02" db="EMBL/GenBank/DDBJ databases">
        <authorList>
            <person name="Dougan E. K."/>
            <person name="Rhodes N."/>
            <person name="Thang M."/>
            <person name="Chan C."/>
        </authorList>
    </citation>
    <scope>NUCLEOTIDE SEQUENCE</scope>
</reference>
<organism evidence="1 2">
    <name type="scientific">Polarella glacialis</name>
    <name type="common">Dinoflagellate</name>
    <dbReference type="NCBI Taxonomy" id="89957"/>
    <lineage>
        <taxon>Eukaryota</taxon>
        <taxon>Sar</taxon>
        <taxon>Alveolata</taxon>
        <taxon>Dinophyceae</taxon>
        <taxon>Suessiales</taxon>
        <taxon>Suessiaceae</taxon>
        <taxon>Polarella</taxon>
    </lineage>
</organism>
<evidence type="ECO:0000313" key="2">
    <source>
        <dbReference type="Proteomes" id="UP000626109"/>
    </source>
</evidence>